<keyword evidence="3" id="KW-1185">Reference proteome</keyword>
<gene>
    <name evidence="2" type="ORF">LPTSP3_g21350</name>
</gene>
<name>A0ABM7UK31_9LEPT</name>
<dbReference type="RefSeq" id="WP_109019377.1">
    <property type="nucleotide sequence ID" value="NZ_AP025028.1"/>
</dbReference>
<dbReference type="EMBL" id="AP025028">
    <property type="protein sequence ID" value="BDA79205.1"/>
    <property type="molecule type" value="Genomic_DNA"/>
</dbReference>
<proteinExistence type="predicted"/>
<sequence>MGYLIFTELLSSTGLGHFTRCSSLYDALVLEDKNPVFVLNHDGTAEDFLSGYRINKSRWISLNVLESFLKETRPIVSFVDSYLASEDAYSLIAKYSKNIVCLDDTIRITYPKNSIIFNPSLSGKFLPYPQTYKVFAGGEYALLRKPFRRNIEIRIPSEKIESILLSTGGSDSENLTPVLIREIRKVYPFQKLYVIIGPSFHNLKEIEKEADVNVELVLQPNADKMFEVMSKIDLAITAAGQTTYELARLGVPMISFMTDDNQQSNIEGWLGIKAILHTGNYLKKEWHDLLNFNLKLVSDFETRRKLAEVCRRSIDGQGNQRFIKSLLGLIGN</sequence>
<organism evidence="2 3">
    <name type="scientific">Leptospira kobayashii</name>
    <dbReference type="NCBI Taxonomy" id="1917830"/>
    <lineage>
        <taxon>Bacteria</taxon>
        <taxon>Pseudomonadati</taxon>
        <taxon>Spirochaetota</taxon>
        <taxon>Spirochaetia</taxon>
        <taxon>Leptospirales</taxon>
        <taxon>Leptospiraceae</taxon>
        <taxon>Leptospira</taxon>
    </lineage>
</organism>
<evidence type="ECO:0000313" key="2">
    <source>
        <dbReference type="EMBL" id="BDA79205.1"/>
    </source>
</evidence>
<evidence type="ECO:0000313" key="3">
    <source>
        <dbReference type="Proteomes" id="UP000245263"/>
    </source>
</evidence>
<dbReference type="SUPFAM" id="SSF53756">
    <property type="entry name" value="UDP-Glycosyltransferase/glycogen phosphorylase"/>
    <property type="match status" value="1"/>
</dbReference>
<evidence type="ECO:0000259" key="1">
    <source>
        <dbReference type="Pfam" id="PF04101"/>
    </source>
</evidence>
<accession>A0ABM7UK31</accession>
<dbReference type="Gene3D" id="3.40.50.2000">
    <property type="entry name" value="Glycogen Phosphorylase B"/>
    <property type="match status" value="1"/>
</dbReference>
<dbReference type="InterPro" id="IPR007235">
    <property type="entry name" value="Glyco_trans_28_C"/>
</dbReference>
<protein>
    <recommendedName>
        <fullName evidence="1">Glycosyl transferase family 28 C-terminal domain-containing protein</fullName>
    </recommendedName>
</protein>
<dbReference type="Proteomes" id="UP000245263">
    <property type="component" value="Chromosome 1"/>
</dbReference>
<reference evidence="2 3" key="1">
    <citation type="submission" date="2021-08" db="EMBL/GenBank/DDBJ databases">
        <title>Complete genome sequence of Leptospira kobayashii strain E30.</title>
        <authorList>
            <person name="Nakao R."/>
            <person name="Nakamura S."/>
            <person name="Masuzawa T."/>
            <person name="Koizumi N."/>
        </authorList>
    </citation>
    <scope>NUCLEOTIDE SEQUENCE [LARGE SCALE GENOMIC DNA]</scope>
    <source>
        <strain evidence="2 3">E30</strain>
    </source>
</reference>
<dbReference type="Gene3D" id="3.40.50.11190">
    <property type="match status" value="1"/>
</dbReference>
<feature type="domain" description="Glycosyl transferase family 28 C-terminal" evidence="1">
    <location>
        <begin position="183"/>
        <end position="263"/>
    </location>
</feature>
<dbReference type="Pfam" id="PF04101">
    <property type="entry name" value="Glyco_tran_28_C"/>
    <property type="match status" value="1"/>
</dbReference>